<gene>
    <name evidence="3" type="ORF">LPJ53_003858</name>
</gene>
<feature type="domain" description="Cyclin-D1-binding protein 1-like N-terminal" evidence="2">
    <location>
        <begin position="54"/>
        <end position="198"/>
    </location>
</feature>
<name>A0A9W7Y0D6_9FUNG</name>
<keyword evidence="4" id="KW-1185">Reference proteome</keyword>
<dbReference type="OrthoDB" id="41588at2759"/>
<dbReference type="Proteomes" id="UP001149813">
    <property type="component" value="Unassembled WGS sequence"/>
</dbReference>
<proteinExistence type="predicted"/>
<feature type="compositionally biased region" description="Acidic residues" evidence="1">
    <location>
        <begin position="210"/>
        <end position="223"/>
    </location>
</feature>
<dbReference type="EMBL" id="JANBOJ010000158">
    <property type="protein sequence ID" value="KAJ1721637.1"/>
    <property type="molecule type" value="Genomic_DNA"/>
</dbReference>
<evidence type="ECO:0000313" key="3">
    <source>
        <dbReference type="EMBL" id="KAJ1721637.1"/>
    </source>
</evidence>
<dbReference type="InterPro" id="IPR049317">
    <property type="entry name" value="GCIP-like_N"/>
</dbReference>
<dbReference type="PANTHER" id="PTHR15492">
    <property type="entry name" value="CYCLIN D1-BINDING PROTEIN 1"/>
    <property type="match status" value="1"/>
</dbReference>
<sequence>MSSTGTANDITQETQKLLHAAGLNMVVLLEHVHKFEGIEGPSAGFSGPSFKKTIDDLAEAIDKEVTRFLIACKPPALDTEIRALCPKINAGFFQLVQQCDRIPKLAGKTYLDAVRRAVSKSLVAIVMLFNSFIEHKIEVDKAVLADLAYTASSGIFWEHCKALSQIPADNRAAVSSIWVSTVSGLVKDATEELRDSLDEAESGGDKDGGYSDDDSMNEFDPDIPAERVADGRKIFRLVTTAKHTCDKIGLRCIRDCEPLDDERTVWLDRLVDLGKTVQNAVDELVATLFIEDDEAWRKQLFVETENLSSALSELVTLAITFVDDTHLTWFELCRKQLDAAKHSSSVVR</sequence>
<dbReference type="Pfam" id="PF13324">
    <property type="entry name" value="GCIP_N"/>
    <property type="match status" value="1"/>
</dbReference>
<accession>A0A9W7Y0D6</accession>
<dbReference type="GO" id="GO:0005634">
    <property type="term" value="C:nucleus"/>
    <property type="evidence" value="ECO:0007669"/>
    <property type="project" value="TreeGrafter"/>
</dbReference>
<dbReference type="InterPro" id="IPR026907">
    <property type="entry name" value="GCIP-like"/>
</dbReference>
<dbReference type="PANTHER" id="PTHR15492:SF1">
    <property type="entry name" value="CYCLIN-D1-BINDING PROTEIN 1"/>
    <property type="match status" value="1"/>
</dbReference>
<evidence type="ECO:0000313" key="4">
    <source>
        <dbReference type="Proteomes" id="UP001149813"/>
    </source>
</evidence>
<organism evidence="3 4">
    <name type="scientific">Coemansia erecta</name>
    <dbReference type="NCBI Taxonomy" id="147472"/>
    <lineage>
        <taxon>Eukaryota</taxon>
        <taxon>Fungi</taxon>
        <taxon>Fungi incertae sedis</taxon>
        <taxon>Zoopagomycota</taxon>
        <taxon>Kickxellomycotina</taxon>
        <taxon>Kickxellomycetes</taxon>
        <taxon>Kickxellales</taxon>
        <taxon>Kickxellaceae</taxon>
        <taxon>Coemansia</taxon>
    </lineage>
</organism>
<dbReference type="Gene3D" id="1.20.1410.10">
    <property type="entry name" value="I/LWEQ domain"/>
    <property type="match status" value="1"/>
</dbReference>
<feature type="region of interest" description="Disordered" evidence="1">
    <location>
        <begin position="196"/>
        <end position="223"/>
    </location>
</feature>
<dbReference type="Gene3D" id="1.20.1420.10">
    <property type="entry name" value="Talin, central domain"/>
    <property type="match status" value="1"/>
</dbReference>
<evidence type="ECO:0000259" key="2">
    <source>
        <dbReference type="Pfam" id="PF13324"/>
    </source>
</evidence>
<protein>
    <recommendedName>
        <fullName evidence="2">Cyclin-D1-binding protein 1-like N-terminal domain-containing protein</fullName>
    </recommendedName>
</protein>
<comment type="caution">
    <text evidence="3">The sequence shown here is derived from an EMBL/GenBank/DDBJ whole genome shotgun (WGS) entry which is preliminary data.</text>
</comment>
<evidence type="ECO:0000256" key="1">
    <source>
        <dbReference type="SAM" id="MobiDB-lite"/>
    </source>
</evidence>
<dbReference type="AlphaFoldDB" id="A0A9W7Y0D6"/>
<feature type="compositionally biased region" description="Basic and acidic residues" evidence="1">
    <location>
        <begin position="196"/>
        <end position="209"/>
    </location>
</feature>
<reference evidence="3" key="1">
    <citation type="submission" date="2022-07" db="EMBL/GenBank/DDBJ databases">
        <title>Phylogenomic reconstructions and comparative analyses of Kickxellomycotina fungi.</title>
        <authorList>
            <person name="Reynolds N.K."/>
            <person name="Stajich J.E."/>
            <person name="Barry K."/>
            <person name="Grigoriev I.V."/>
            <person name="Crous P."/>
            <person name="Smith M.E."/>
        </authorList>
    </citation>
    <scope>NUCLEOTIDE SEQUENCE</scope>
    <source>
        <strain evidence="3">NBRC 32514</strain>
    </source>
</reference>